<evidence type="ECO:0000313" key="1">
    <source>
        <dbReference type="EMBL" id="MXO98540.1"/>
    </source>
</evidence>
<evidence type="ECO:0008006" key="3">
    <source>
        <dbReference type="Google" id="ProtNLM"/>
    </source>
</evidence>
<dbReference type="Proteomes" id="UP000469430">
    <property type="component" value="Unassembled WGS sequence"/>
</dbReference>
<organism evidence="1 2">
    <name type="scientific">Croceibacterium xixiisoli</name>
    <dbReference type="NCBI Taxonomy" id="1476466"/>
    <lineage>
        <taxon>Bacteria</taxon>
        <taxon>Pseudomonadati</taxon>
        <taxon>Pseudomonadota</taxon>
        <taxon>Alphaproteobacteria</taxon>
        <taxon>Sphingomonadales</taxon>
        <taxon>Erythrobacteraceae</taxon>
        <taxon>Croceibacterium</taxon>
    </lineage>
</organism>
<name>A0A6I4TTJ5_9SPHN</name>
<keyword evidence="2" id="KW-1185">Reference proteome</keyword>
<sequence length="151" mass="16642">MRGIAEIRRMQHRLTCLTLFLLSGCGANKWEQQAVVPSPDHTLKAAVEYKDAAACCSDHSRLRLSETSKGTLREDPGIVVEVTNAQLVPHWESNNRLIVEGCGATEYEAITRIYRQEATLADGTENAIRIELISIPDTIRNGVAYCTKGGD</sequence>
<dbReference type="OrthoDB" id="1164519at2"/>
<dbReference type="EMBL" id="WTYJ01000001">
    <property type="protein sequence ID" value="MXO98540.1"/>
    <property type="molecule type" value="Genomic_DNA"/>
</dbReference>
<proteinExistence type="predicted"/>
<dbReference type="PROSITE" id="PS51257">
    <property type="entry name" value="PROKAR_LIPOPROTEIN"/>
    <property type="match status" value="1"/>
</dbReference>
<dbReference type="AlphaFoldDB" id="A0A6I4TTJ5"/>
<comment type="caution">
    <text evidence="1">The sequence shown here is derived from an EMBL/GenBank/DDBJ whole genome shotgun (WGS) entry which is preliminary data.</text>
</comment>
<accession>A0A6I4TTJ5</accession>
<protein>
    <recommendedName>
        <fullName evidence="3">Lipoprotein</fullName>
    </recommendedName>
</protein>
<reference evidence="1 2" key="1">
    <citation type="submission" date="2019-12" db="EMBL/GenBank/DDBJ databases">
        <title>Genomic-based taxomic classification of the family Erythrobacteraceae.</title>
        <authorList>
            <person name="Xu L."/>
        </authorList>
    </citation>
    <scope>NUCLEOTIDE SEQUENCE [LARGE SCALE GENOMIC DNA]</scope>
    <source>
        <strain evidence="1 2">S36</strain>
    </source>
</reference>
<dbReference type="RefSeq" id="WP_161390169.1">
    <property type="nucleotide sequence ID" value="NZ_JBHSCP010000001.1"/>
</dbReference>
<gene>
    <name evidence="1" type="ORF">GRI97_06015</name>
</gene>
<evidence type="ECO:0000313" key="2">
    <source>
        <dbReference type="Proteomes" id="UP000469430"/>
    </source>
</evidence>